<feature type="transmembrane region" description="Helical" evidence="1">
    <location>
        <begin position="43"/>
        <end position="59"/>
    </location>
</feature>
<dbReference type="SMART" id="SM00280">
    <property type="entry name" value="KAZAL"/>
    <property type="match status" value="4"/>
</dbReference>
<feature type="domain" description="Kazal-like" evidence="2">
    <location>
        <begin position="115"/>
        <end position="163"/>
    </location>
</feature>
<keyword evidence="1" id="KW-0472">Membrane</keyword>
<evidence type="ECO:0000313" key="3">
    <source>
        <dbReference type="EMBL" id="RAL20442.1"/>
    </source>
</evidence>
<dbReference type="SUPFAM" id="SSF100895">
    <property type="entry name" value="Kazal-type serine protease inhibitors"/>
    <property type="match status" value="4"/>
</dbReference>
<keyword evidence="4" id="KW-1185">Reference proteome</keyword>
<comment type="caution">
    <text evidence="3">The sequence shown here is derived from an EMBL/GenBank/DDBJ whole genome shotgun (WGS) entry which is preliminary data.</text>
</comment>
<accession>A0A328C553</accession>
<sequence>MWRGCGARDHSGWASTPGDACRRGYPRCVDPWKERVMKQMERWGWRVLLCGLLGFFAIGCGAEDVEDGTSAVQEAMGGSVSLGDCICPQVYDPVCGVDGETYGNACEARCARVKVAHEGECRADCLCPQVYDPVCGVDGETYGNACEAGCADVKVAHEGECGADCICPQVYDPVCGVDGETYGNACEAGCAGVEVGHEGACGAGCICPQVYDPVCGVNGETYGNACEAGCAGVEVAYEGACGTLEAKPECRSASDCKVGGCSGQLCGSINDDLISTCEYLPEYACYDQEYTSCGCFDGKCGWEQTEALESCLASGGGASM</sequence>
<evidence type="ECO:0000313" key="4">
    <source>
        <dbReference type="Proteomes" id="UP000249169"/>
    </source>
</evidence>
<organism evidence="3 4">
    <name type="scientific">Lujinxingia litoralis</name>
    <dbReference type="NCBI Taxonomy" id="2211119"/>
    <lineage>
        <taxon>Bacteria</taxon>
        <taxon>Deltaproteobacteria</taxon>
        <taxon>Bradymonadales</taxon>
        <taxon>Lujinxingiaceae</taxon>
        <taxon>Lujinxingia</taxon>
    </lineage>
</organism>
<dbReference type="Proteomes" id="UP000249169">
    <property type="component" value="Unassembled WGS sequence"/>
</dbReference>
<keyword evidence="1" id="KW-1133">Transmembrane helix</keyword>
<evidence type="ECO:0000256" key="1">
    <source>
        <dbReference type="SAM" id="Phobius"/>
    </source>
</evidence>
<evidence type="ECO:0000259" key="2">
    <source>
        <dbReference type="PROSITE" id="PS51465"/>
    </source>
</evidence>
<dbReference type="CDD" id="cd00104">
    <property type="entry name" value="KAZAL_FS"/>
    <property type="match status" value="4"/>
</dbReference>
<protein>
    <recommendedName>
        <fullName evidence="2">Kazal-like domain-containing protein</fullName>
    </recommendedName>
</protein>
<dbReference type="PANTHER" id="PTHR21131:SF0">
    <property type="entry name" value="GEO10195P1-RELATED"/>
    <property type="match status" value="1"/>
</dbReference>
<feature type="domain" description="Kazal-like" evidence="2">
    <location>
        <begin position="164"/>
        <end position="203"/>
    </location>
</feature>
<dbReference type="InterPro" id="IPR036058">
    <property type="entry name" value="Kazal_dom_sf"/>
</dbReference>
<dbReference type="InterPro" id="IPR027553">
    <property type="entry name" value="Heavy_Cys"/>
</dbReference>
<proteinExistence type="predicted"/>
<name>A0A328C553_9DELT</name>
<dbReference type="EMBL" id="QHKO01000010">
    <property type="protein sequence ID" value="RAL20442.1"/>
    <property type="molecule type" value="Genomic_DNA"/>
</dbReference>
<gene>
    <name evidence="3" type="ORF">DL240_16695</name>
</gene>
<dbReference type="AlphaFoldDB" id="A0A328C553"/>
<dbReference type="Pfam" id="PF07648">
    <property type="entry name" value="Kazal_2"/>
    <property type="match status" value="4"/>
</dbReference>
<dbReference type="Gene3D" id="3.30.60.30">
    <property type="match status" value="4"/>
</dbReference>
<dbReference type="NCBIfam" id="TIGR04289">
    <property type="entry name" value="heavy_Cys"/>
    <property type="match status" value="1"/>
</dbReference>
<dbReference type="PROSITE" id="PS00282">
    <property type="entry name" value="KAZAL_1"/>
    <property type="match status" value="3"/>
</dbReference>
<reference evidence="3 4" key="1">
    <citation type="submission" date="2018-05" db="EMBL/GenBank/DDBJ databases">
        <title>Lujinxingia marina gen. nov. sp. nov., a new facultative anaerobic member of the class Deltaproteobacteria, and proposal of Lujinxingaceae fam. nov.</title>
        <authorList>
            <person name="Li C.-M."/>
        </authorList>
    </citation>
    <scope>NUCLEOTIDE SEQUENCE [LARGE SCALE GENOMIC DNA]</scope>
    <source>
        <strain evidence="3 4">B210</strain>
    </source>
</reference>
<dbReference type="InterPro" id="IPR002350">
    <property type="entry name" value="Kazal_dom"/>
</dbReference>
<keyword evidence="1" id="KW-0812">Transmembrane</keyword>
<dbReference type="PROSITE" id="PS51465">
    <property type="entry name" value="KAZAL_2"/>
    <property type="match status" value="4"/>
</dbReference>
<dbReference type="InterPro" id="IPR053265">
    <property type="entry name" value="Serpin"/>
</dbReference>
<feature type="domain" description="Kazal-like" evidence="2">
    <location>
        <begin position="204"/>
        <end position="243"/>
    </location>
</feature>
<feature type="domain" description="Kazal-like" evidence="2">
    <location>
        <begin position="79"/>
        <end position="111"/>
    </location>
</feature>
<dbReference type="PANTHER" id="PTHR21131">
    <property type="entry name" value="SERINE-TYPE ENDOPEPTIDASE INHIBITOR"/>
    <property type="match status" value="1"/>
</dbReference>